<dbReference type="EMBL" id="CAJVPT010006722">
    <property type="protein sequence ID" value="CAG8533954.1"/>
    <property type="molecule type" value="Genomic_DNA"/>
</dbReference>
<dbReference type="Proteomes" id="UP000789525">
    <property type="component" value="Unassembled WGS sequence"/>
</dbReference>
<sequence length="394" mass="45928">MFKRLPLRLSTRITILPFNVRKERFYIRPKSVPVRQNKSQIAICAATLTIFALLGGKYRKIYNERSLSESYTEDKNSKIVATNDDIPLRQRMEKYIRELQLHIMKEIEALDGKKTFEIDSWERAQGGNGVTCILQDGNVFEKAAVNISIVHGDLPEPALKQMKSRFENIDISEGPFPFFAAGISIVMHPHNPHAPTIHMNYRYFEIGNDDGKPKLWWFGGGSDLTPSYLYEEDAVHFHKTLKDACDKHDPDYYPKFKKWCDKYFYLNHRAESRGVGGIFFDDLNKKPAEEIFAFVKQCGNSFLPSYIPLIKQRMNTPFTEKEKEWQQLRRGRYVEFNLIWDRGTKFGLQTPGARIESIFVSLPLTARWEYMNLPTKDSPEEKLVKVLKNPRDWV</sequence>
<name>A0ACA9LLP1_9GLOM</name>
<reference evidence="1" key="1">
    <citation type="submission" date="2021-06" db="EMBL/GenBank/DDBJ databases">
        <authorList>
            <person name="Kallberg Y."/>
            <person name="Tangrot J."/>
            <person name="Rosling A."/>
        </authorList>
    </citation>
    <scope>NUCLEOTIDE SEQUENCE</scope>
    <source>
        <strain evidence="1">CL356</strain>
    </source>
</reference>
<accession>A0ACA9LLP1</accession>
<organism evidence="1 2">
    <name type="scientific">Acaulospora colombiana</name>
    <dbReference type="NCBI Taxonomy" id="27376"/>
    <lineage>
        <taxon>Eukaryota</taxon>
        <taxon>Fungi</taxon>
        <taxon>Fungi incertae sedis</taxon>
        <taxon>Mucoromycota</taxon>
        <taxon>Glomeromycotina</taxon>
        <taxon>Glomeromycetes</taxon>
        <taxon>Diversisporales</taxon>
        <taxon>Acaulosporaceae</taxon>
        <taxon>Acaulospora</taxon>
    </lineage>
</organism>
<proteinExistence type="predicted"/>
<gene>
    <name evidence="1" type="ORF">ACOLOM_LOCUS4191</name>
</gene>
<evidence type="ECO:0000313" key="1">
    <source>
        <dbReference type="EMBL" id="CAG8533954.1"/>
    </source>
</evidence>
<evidence type="ECO:0000313" key="2">
    <source>
        <dbReference type="Proteomes" id="UP000789525"/>
    </source>
</evidence>
<comment type="caution">
    <text evidence="1">The sequence shown here is derived from an EMBL/GenBank/DDBJ whole genome shotgun (WGS) entry which is preliminary data.</text>
</comment>
<keyword evidence="2" id="KW-1185">Reference proteome</keyword>
<protein>
    <submittedName>
        <fullName evidence="1">5309_t:CDS:1</fullName>
    </submittedName>
</protein>